<name>A0A8S1VZ06_PAROT</name>
<dbReference type="Proteomes" id="UP000683925">
    <property type="component" value="Unassembled WGS sequence"/>
</dbReference>
<evidence type="ECO:0000256" key="1">
    <source>
        <dbReference type="SAM" id="SignalP"/>
    </source>
</evidence>
<dbReference type="AlphaFoldDB" id="A0A8S1VZ06"/>
<feature type="chain" id="PRO_5035860482" evidence="1">
    <location>
        <begin position="20"/>
        <end position="100"/>
    </location>
</feature>
<organism evidence="2 3">
    <name type="scientific">Paramecium octaurelia</name>
    <dbReference type="NCBI Taxonomy" id="43137"/>
    <lineage>
        <taxon>Eukaryota</taxon>
        <taxon>Sar</taxon>
        <taxon>Alveolata</taxon>
        <taxon>Ciliophora</taxon>
        <taxon>Intramacronucleata</taxon>
        <taxon>Oligohymenophorea</taxon>
        <taxon>Peniculida</taxon>
        <taxon>Parameciidae</taxon>
        <taxon>Paramecium</taxon>
    </lineage>
</organism>
<protein>
    <submittedName>
        <fullName evidence="2">Uncharacterized protein</fullName>
    </submittedName>
</protein>
<accession>A0A8S1VZ06</accession>
<reference evidence="2" key="1">
    <citation type="submission" date="2021-01" db="EMBL/GenBank/DDBJ databases">
        <authorList>
            <consortium name="Genoscope - CEA"/>
            <person name="William W."/>
        </authorList>
    </citation>
    <scope>NUCLEOTIDE SEQUENCE</scope>
</reference>
<sequence>MKNLFVLVLCVIVDSSNKCSEINTNGGFVTENDGYCIQTVIAINEAKTFCQNLSLALQHIIQNMRSVKMLINSAHLMVLQDVLLQQTALISSQRVMQGGQ</sequence>
<evidence type="ECO:0000313" key="3">
    <source>
        <dbReference type="Proteomes" id="UP000683925"/>
    </source>
</evidence>
<feature type="signal peptide" evidence="1">
    <location>
        <begin position="1"/>
        <end position="19"/>
    </location>
</feature>
<gene>
    <name evidence="2" type="ORF">POCTA_138.1.T0760276</name>
</gene>
<evidence type="ECO:0000313" key="2">
    <source>
        <dbReference type="EMBL" id="CAD8181355.1"/>
    </source>
</evidence>
<comment type="caution">
    <text evidence="2">The sequence shown here is derived from an EMBL/GenBank/DDBJ whole genome shotgun (WGS) entry which is preliminary data.</text>
</comment>
<keyword evidence="1" id="KW-0732">Signal</keyword>
<proteinExistence type="predicted"/>
<keyword evidence="3" id="KW-1185">Reference proteome</keyword>
<dbReference type="EMBL" id="CAJJDP010000075">
    <property type="protein sequence ID" value="CAD8181355.1"/>
    <property type="molecule type" value="Genomic_DNA"/>
</dbReference>